<accession>A0AA39MB20</accession>
<evidence type="ECO:0000256" key="1">
    <source>
        <dbReference type="SAM" id="MobiDB-lite"/>
    </source>
</evidence>
<sequence>MMSERVATYYFFLVTLSTSAFLSSTNLASTESLRQTKIIEGPIESASSEEDLSDEDRELPAAPRIPGEFMAFKDFSETKEPFVDKDATIEYLLDIIGYTVTGMDRLLSKAHEALGVRYYINYSE</sequence>
<feature type="region of interest" description="Disordered" evidence="1">
    <location>
        <begin position="39"/>
        <end position="59"/>
    </location>
</feature>
<evidence type="ECO:0000313" key="3">
    <source>
        <dbReference type="Proteomes" id="UP001175271"/>
    </source>
</evidence>
<proteinExistence type="predicted"/>
<gene>
    <name evidence="2" type="ORF">QR680_010077</name>
</gene>
<reference evidence="2" key="1">
    <citation type="submission" date="2023-06" db="EMBL/GenBank/DDBJ databases">
        <title>Genomic analysis of the entomopathogenic nematode Steinernema hermaphroditum.</title>
        <authorList>
            <person name="Schwarz E.M."/>
            <person name="Heppert J.K."/>
            <person name="Baniya A."/>
            <person name="Schwartz H.T."/>
            <person name="Tan C.-H."/>
            <person name="Antoshechkin I."/>
            <person name="Sternberg P.W."/>
            <person name="Goodrich-Blair H."/>
            <person name="Dillman A.R."/>
        </authorList>
    </citation>
    <scope>NUCLEOTIDE SEQUENCE</scope>
    <source>
        <strain evidence="2">PS9179</strain>
        <tissue evidence="2">Whole animal</tissue>
    </source>
</reference>
<dbReference type="AlphaFoldDB" id="A0AA39MB20"/>
<organism evidence="2 3">
    <name type="scientific">Steinernema hermaphroditum</name>
    <dbReference type="NCBI Taxonomy" id="289476"/>
    <lineage>
        <taxon>Eukaryota</taxon>
        <taxon>Metazoa</taxon>
        <taxon>Ecdysozoa</taxon>
        <taxon>Nematoda</taxon>
        <taxon>Chromadorea</taxon>
        <taxon>Rhabditida</taxon>
        <taxon>Tylenchina</taxon>
        <taxon>Panagrolaimomorpha</taxon>
        <taxon>Strongyloidoidea</taxon>
        <taxon>Steinernematidae</taxon>
        <taxon>Steinernema</taxon>
    </lineage>
</organism>
<keyword evidence="3" id="KW-1185">Reference proteome</keyword>
<dbReference type="EMBL" id="JAUCMV010000001">
    <property type="protein sequence ID" value="KAK0427129.1"/>
    <property type="molecule type" value="Genomic_DNA"/>
</dbReference>
<dbReference type="Proteomes" id="UP001175271">
    <property type="component" value="Unassembled WGS sequence"/>
</dbReference>
<protein>
    <submittedName>
        <fullName evidence="2">Uncharacterized protein</fullName>
    </submittedName>
</protein>
<comment type="caution">
    <text evidence="2">The sequence shown here is derived from an EMBL/GenBank/DDBJ whole genome shotgun (WGS) entry which is preliminary data.</text>
</comment>
<feature type="compositionally biased region" description="Acidic residues" evidence="1">
    <location>
        <begin position="47"/>
        <end position="57"/>
    </location>
</feature>
<evidence type="ECO:0000313" key="2">
    <source>
        <dbReference type="EMBL" id="KAK0427129.1"/>
    </source>
</evidence>
<name>A0AA39MB20_9BILA</name>